<evidence type="ECO:0000313" key="2">
    <source>
        <dbReference type="Proteomes" id="UP000036367"/>
    </source>
</evidence>
<dbReference type="AlphaFoldDB" id="A0A0J1B334"/>
<organism evidence="1 2">
    <name type="scientific">Rhodopirellula islandica</name>
    <dbReference type="NCBI Taxonomy" id="595434"/>
    <lineage>
        <taxon>Bacteria</taxon>
        <taxon>Pseudomonadati</taxon>
        <taxon>Planctomycetota</taxon>
        <taxon>Planctomycetia</taxon>
        <taxon>Pirellulales</taxon>
        <taxon>Pirellulaceae</taxon>
        <taxon>Rhodopirellula</taxon>
    </lineage>
</organism>
<proteinExistence type="predicted"/>
<protein>
    <submittedName>
        <fullName evidence="1">Uncharacterized protein</fullName>
    </submittedName>
</protein>
<dbReference type="STRING" id="595434.RISK_006756"/>
<accession>A0A0J1B334</accession>
<dbReference type="Proteomes" id="UP000036367">
    <property type="component" value="Unassembled WGS sequence"/>
</dbReference>
<evidence type="ECO:0000313" key="1">
    <source>
        <dbReference type="EMBL" id="KLU01187.1"/>
    </source>
</evidence>
<dbReference type="EMBL" id="LECT01000055">
    <property type="protein sequence ID" value="KLU01187.1"/>
    <property type="molecule type" value="Genomic_DNA"/>
</dbReference>
<keyword evidence="2" id="KW-1185">Reference proteome</keyword>
<dbReference type="PATRIC" id="fig|595434.4.peg.6432"/>
<name>A0A0J1B334_RHOIS</name>
<sequence length="137" mass="14660">MALRRGGWRWKRGGGSDVESLVAGKQGIASVGGGACCRTQVYSSLGRGKVPFGASKEVEDANELVVSVSAPFGRRLQVSKFDLLDLDGCPQHLVIQENCIDASTNDFVFDRAGSDRWLGSPRGIRFCDDGNAIAGHF</sequence>
<gene>
    <name evidence="1" type="ORF">RISK_006756</name>
</gene>
<comment type="caution">
    <text evidence="1">The sequence shown here is derived from an EMBL/GenBank/DDBJ whole genome shotgun (WGS) entry which is preliminary data.</text>
</comment>
<reference evidence="1" key="1">
    <citation type="submission" date="2015-05" db="EMBL/GenBank/DDBJ databases">
        <title>Permanent draft genome of Rhodopirellula islandicus K833.</title>
        <authorList>
            <person name="Kizina J."/>
            <person name="Richter M."/>
            <person name="Glockner F.O."/>
            <person name="Harder J."/>
        </authorList>
    </citation>
    <scope>NUCLEOTIDE SEQUENCE [LARGE SCALE GENOMIC DNA]</scope>
    <source>
        <strain evidence="1">K833</strain>
    </source>
</reference>